<name>A0A8J7WIR9_9RHOB</name>
<reference evidence="1" key="1">
    <citation type="submission" date="2021-04" db="EMBL/GenBank/DDBJ databases">
        <authorList>
            <person name="Yoon J."/>
        </authorList>
    </citation>
    <scope>NUCLEOTIDE SEQUENCE</scope>
    <source>
        <strain evidence="1">KMU-90</strain>
    </source>
</reference>
<accession>A0A8J7WIR9</accession>
<dbReference type="AlphaFoldDB" id="A0A8J7WIR9"/>
<evidence type="ECO:0000313" key="1">
    <source>
        <dbReference type="EMBL" id="MBS0126011.1"/>
    </source>
</evidence>
<sequence length="138" mass="15012">MTGWRPDWAYVPGRTPRHAEGLFDPLKGIADPLEASPAWVAGLAFFGDGFFWEAHEVWEAIWLAASPNGAERCLVRGLIQTANARLKRAMDRPQAAVRLEAIAGAEIAEAFIRSGGAPVMGWSAEEVALLLANEHYNA</sequence>
<keyword evidence="2" id="KW-1185">Reference proteome</keyword>
<gene>
    <name evidence="1" type="ORF">KB874_18150</name>
</gene>
<dbReference type="Proteomes" id="UP000681356">
    <property type="component" value="Unassembled WGS sequence"/>
</dbReference>
<comment type="caution">
    <text evidence="1">The sequence shown here is derived from an EMBL/GenBank/DDBJ whole genome shotgun (WGS) entry which is preliminary data.</text>
</comment>
<proteinExistence type="predicted"/>
<dbReference type="RefSeq" id="WP_212537981.1">
    <property type="nucleotide sequence ID" value="NZ_JAGTUU010000008.1"/>
</dbReference>
<dbReference type="InterPro" id="IPR005500">
    <property type="entry name" value="DUF309"/>
</dbReference>
<dbReference type="Gene3D" id="1.10.3450.10">
    <property type="entry name" value="TTHA0068-like"/>
    <property type="match status" value="1"/>
</dbReference>
<evidence type="ECO:0000313" key="2">
    <source>
        <dbReference type="Proteomes" id="UP000681356"/>
    </source>
</evidence>
<dbReference type="InterPro" id="IPR023203">
    <property type="entry name" value="TTHA0068_sf"/>
</dbReference>
<organism evidence="1 2">
    <name type="scientific">Thetidibacter halocola</name>
    <dbReference type="NCBI Taxonomy" id="2827239"/>
    <lineage>
        <taxon>Bacteria</taxon>
        <taxon>Pseudomonadati</taxon>
        <taxon>Pseudomonadota</taxon>
        <taxon>Alphaproteobacteria</taxon>
        <taxon>Rhodobacterales</taxon>
        <taxon>Roseobacteraceae</taxon>
        <taxon>Thetidibacter</taxon>
    </lineage>
</organism>
<dbReference type="Pfam" id="PF03745">
    <property type="entry name" value="DUF309"/>
    <property type="match status" value="1"/>
</dbReference>
<protein>
    <submittedName>
        <fullName evidence="1">DUF309 domain-containing protein</fullName>
    </submittedName>
</protein>
<dbReference type="SUPFAM" id="SSF140663">
    <property type="entry name" value="TTHA0068-like"/>
    <property type="match status" value="1"/>
</dbReference>
<dbReference type="EMBL" id="JAGTUU010000008">
    <property type="protein sequence ID" value="MBS0126011.1"/>
    <property type="molecule type" value="Genomic_DNA"/>
</dbReference>